<dbReference type="PANTHER" id="PTHR34512:SF30">
    <property type="entry name" value="OUTER MEMBRANE PROTEIN ASSEMBLY FACTOR BAMB"/>
    <property type="match status" value="1"/>
</dbReference>
<dbReference type="Gene3D" id="2.40.10.480">
    <property type="match status" value="2"/>
</dbReference>
<feature type="domain" description="Pyrrolo-quinoline quinone repeat" evidence="1">
    <location>
        <begin position="274"/>
        <end position="428"/>
    </location>
</feature>
<dbReference type="EMBL" id="JAOPKA010000001">
    <property type="protein sequence ID" value="MCU4740050.1"/>
    <property type="molecule type" value="Genomic_DNA"/>
</dbReference>
<dbReference type="InterPro" id="IPR002372">
    <property type="entry name" value="PQQ_rpt_dom"/>
</dbReference>
<dbReference type="InterPro" id="IPR011047">
    <property type="entry name" value="Quinoprotein_ADH-like_sf"/>
</dbReference>
<organism evidence="2 5">
    <name type="scientific">Natronoglomus mannanivorans</name>
    <dbReference type="NCBI Taxonomy" id="2979990"/>
    <lineage>
        <taxon>Archaea</taxon>
        <taxon>Methanobacteriati</taxon>
        <taxon>Methanobacteriota</taxon>
        <taxon>Stenosarchaea group</taxon>
        <taxon>Halobacteria</taxon>
        <taxon>Halobacteriales</taxon>
        <taxon>Natrialbaceae</taxon>
        <taxon>Natronoglomus</taxon>
    </lineage>
</organism>
<dbReference type="Proteomes" id="UP001320972">
    <property type="component" value="Unassembled WGS sequence"/>
</dbReference>
<dbReference type="AlphaFoldDB" id="A0AAP2YW84"/>
<accession>A0AAP2YW84</accession>
<keyword evidence="4" id="KW-1185">Reference proteome</keyword>
<evidence type="ECO:0000313" key="5">
    <source>
        <dbReference type="Proteomes" id="UP001321018"/>
    </source>
</evidence>
<gene>
    <name evidence="3" type="ORF">OB955_03590</name>
    <name evidence="2" type="ORF">OB960_01365</name>
</gene>
<evidence type="ECO:0000313" key="3">
    <source>
        <dbReference type="EMBL" id="MCU4971820.1"/>
    </source>
</evidence>
<dbReference type="EMBL" id="JAOPKB010000001">
    <property type="protein sequence ID" value="MCU4971820.1"/>
    <property type="molecule type" value="Genomic_DNA"/>
</dbReference>
<dbReference type="RefSeq" id="WP_338001905.1">
    <property type="nucleotide sequence ID" value="NZ_JAOPKA010000001.1"/>
</dbReference>
<feature type="domain" description="Pyrrolo-quinoline quinone repeat" evidence="1">
    <location>
        <begin position="111"/>
        <end position="266"/>
    </location>
</feature>
<name>A0AAP2YW84_9EURY</name>
<dbReference type="Gene3D" id="2.130.10.10">
    <property type="entry name" value="YVTN repeat-like/Quinoprotein amine dehydrogenase"/>
    <property type="match status" value="1"/>
</dbReference>
<dbReference type="SUPFAM" id="SSF50998">
    <property type="entry name" value="Quinoprotein alcohol dehydrogenase-like"/>
    <property type="match status" value="2"/>
</dbReference>
<reference evidence="2 4" key="1">
    <citation type="submission" date="2022-09" db="EMBL/GenBank/DDBJ databases">
        <title>Enrichment on poylsaccharides allowed isolation of novel metabolic and taxonomic groups of Haloarchaea.</title>
        <authorList>
            <person name="Sorokin D.Y."/>
            <person name="Elcheninov A.G."/>
            <person name="Khizhniak T.V."/>
            <person name="Kolganova T.V."/>
            <person name="Kublanov I.V."/>
        </authorList>
    </citation>
    <scope>NUCLEOTIDE SEQUENCE</scope>
    <source>
        <strain evidence="3 4">AArc-m2/3/4</strain>
        <strain evidence="2">AArc-xg1-1</strain>
    </source>
</reference>
<evidence type="ECO:0000313" key="2">
    <source>
        <dbReference type="EMBL" id="MCU4740050.1"/>
    </source>
</evidence>
<dbReference type="SMART" id="SM00564">
    <property type="entry name" value="PQQ"/>
    <property type="match status" value="6"/>
</dbReference>
<evidence type="ECO:0000313" key="4">
    <source>
        <dbReference type="Proteomes" id="UP001320972"/>
    </source>
</evidence>
<evidence type="ECO:0000259" key="1">
    <source>
        <dbReference type="Pfam" id="PF13360"/>
    </source>
</evidence>
<sequence length="431" mass="44862">MEGDAPTATDAIGRRDYLRASATVVGGSTLLSGCLGELGGIRAAGADSSTDWPTFAGDVGNTGATAAAGPSAATERWSLETGPILTTPAVVDGVVYVGVRRSGDDNTGDDGGRLSAFDADTGERQWSFDVAEWLSGSPAVVDGVVYAAGPTVDASEDGVEQEDTDHRVYAIDTDGTELWTADVDGPGSVSPTVVDGTVYVATWHGTHALEAETGDQRWHHGHDHATHTWGGLAVVDGTVFVGTSTEAYALEATTGDLQWRYSPDDEPSRTWVAPAVVDGTAYLVSGRGELVALDAETGDVQWRADASMPTQTPVVADGTLYAGLLSDSAQEGGRIVAFDTETGEERWTFRTDEPGATVAVGGDTAYVRTLEGVYALDVDDGEPRLDREFESTFGRPWQGAVTEEVTSMPAIADGALFVGSPSGGLYAIGEE</sequence>
<dbReference type="InterPro" id="IPR015943">
    <property type="entry name" value="WD40/YVTN_repeat-like_dom_sf"/>
</dbReference>
<dbReference type="Pfam" id="PF13360">
    <property type="entry name" value="PQQ_2"/>
    <property type="match status" value="2"/>
</dbReference>
<dbReference type="Proteomes" id="UP001321018">
    <property type="component" value="Unassembled WGS sequence"/>
</dbReference>
<dbReference type="InterPro" id="IPR018391">
    <property type="entry name" value="PQQ_b-propeller_rpt"/>
</dbReference>
<comment type="caution">
    <text evidence="2">The sequence shown here is derived from an EMBL/GenBank/DDBJ whole genome shotgun (WGS) entry which is preliminary data.</text>
</comment>
<dbReference type="PANTHER" id="PTHR34512">
    <property type="entry name" value="CELL SURFACE PROTEIN"/>
    <property type="match status" value="1"/>
</dbReference>
<proteinExistence type="predicted"/>
<protein>
    <submittedName>
        <fullName evidence="2">PQQ-binding-like beta-propeller repeat protein</fullName>
    </submittedName>
</protein>